<proteinExistence type="predicted"/>
<keyword evidence="3" id="KW-1185">Reference proteome</keyword>
<evidence type="ECO:0000256" key="1">
    <source>
        <dbReference type="SAM" id="Phobius"/>
    </source>
</evidence>
<protein>
    <submittedName>
        <fullName evidence="2">Uncharacterized protein</fullName>
    </submittedName>
</protein>
<keyword evidence="1" id="KW-0472">Membrane</keyword>
<feature type="transmembrane region" description="Helical" evidence="1">
    <location>
        <begin position="21"/>
        <end position="39"/>
    </location>
</feature>
<organism evidence="2 3">
    <name type="scientific">Flagellimonas aquimarina</name>
    <dbReference type="NCBI Taxonomy" id="2201895"/>
    <lineage>
        <taxon>Bacteria</taxon>
        <taxon>Pseudomonadati</taxon>
        <taxon>Bacteroidota</taxon>
        <taxon>Flavobacteriia</taxon>
        <taxon>Flavobacteriales</taxon>
        <taxon>Flavobacteriaceae</taxon>
        <taxon>Flagellimonas</taxon>
    </lineage>
</organism>
<evidence type="ECO:0000313" key="2">
    <source>
        <dbReference type="EMBL" id="PWL38014.1"/>
    </source>
</evidence>
<dbReference type="AlphaFoldDB" id="A0A316KW48"/>
<keyword evidence="1" id="KW-0812">Transmembrane</keyword>
<sequence length="294" mass="34076">MDLILYLGTVIDYLLNMKSRLLFFLIFTIGLSSLSYGQLNDYKYIIVPKKFDAYNIQNKYQTSTTIKYLFNQRGYQAVYDDELPEDLRKNRCLGLVVNLEDTSSLFSTKTTLVLRDCRSIEIFRTVEGRSKLKEFRPAYTDALKKSFVSFDTLQYKYVPKEENKEVEEPITVSFKNDVKSLDEEPKKPIVVQEATTENQSFKSMEPVTSPIKKADEVVEPINSDLLYAQPIENGYQLVDSTPKVRLKLMETSVENVFLVSHGDKNGVVFKKDDKWFFEYAENGKKVVKELNVKF</sequence>
<keyword evidence="1" id="KW-1133">Transmembrane helix</keyword>
<evidence type="ECO:0000313" key="3">
    <source>
        <dbReference type="Proteomes" id="UP000245762"/>
    </source>
</evidence>
<dbReference type="Proteomes" id="UP000245762">
    <property type="component" value="Unassembled WGS sequence"/>
</dbReference>
<name>A0A316KW48_9FLAO</name>
<reference evidence="2 3" key="1">
    <citation type="submission" date="2018-05" db="EMBL/GenBank/DDBJ databases">
        <title>Complete genome sequence of Flagellimonas aquimarina ECD12 isolated from seaweed Ecklonia cava.</title>
        <authorList>
            <person name="Choi S."/>
            <person name="Seong C."/>
        </authorList>
    </citation>
    <scope>NUCLEOTIDE SEQUENCE [LARGE SCALE GENOMIC DNA]</scope>
    <source>
        <strain evidence="2 3">ECD12</strain>
    </source>
</reference>
<dbReference type="EMBL" id="QGEG01000002">
    <property type="protein sequence ID" value="PWL38014.1"/>
    <property type="molecule type" value="Genomic_DNA"/>
</dbReference>
<comment type="caution">
    <text evidence="2">The sequence shown here is derived from an EMBL/GenBank/DDBJ whole genome shotgun (WGS) entry which is preliminary data.</text>
</comment>
<gene>
    <name evidence="2" type="ORF">DKG77_06900</name>
</gene>
<accession>A0A316KW48</accession>